<accession>A0ABS4KKB8</accession>
<dbReference type="RefSeq" id="WP_209661277.1">
    <property type="nucleotide sequence ID" value="NZ_JAGGLI010000023.1"/>
</dbReference>
<keyword evidence="2" id="KW-1185">Reference proteome</keyword>
<sequence>MNNKLFELFGVKNHMELMKYIKENPDNEKVKEVKEILEMFDVNLEEGDENE</sequence>
<evidence type="ECO:0000313" key="1">
    <source>
        <dbReference type="EMBL" id="MBP2028226.1"/>
    </source>
</evidence>
<dbReference type="EMBL" id="JAGGLI010000023">
    <property type="protein sequence ID" value="MBP2028226.1"/>
    <property type="molecule type" value="Genomic_DNA"/>
</dbReference>
<proteinExistence type="predicted"/>
<organism evidence="1 2">
    <name type="scientific">Acetoanaerobium pronyense</name>
    <dbReference type="NCBI Taxonomy" id="1482736"/>
    <lineage>
        <taxon>Bacteria</taxon>
        <taxon>Bacillati</taxon>
        <taxon>Bacillota</taxon>
        <taxon>Clostridia</taxon>
        <taxon>Peptostreptococcales</taxon>
        <taxon>Filifactoraceae</taxon>
        <taxon>Acetoanaerobium</taxon>
    </lineage>
</organism>
<comment type="caution">
    <text evidence="1">The sequence shown here is derived from an EMBL/GenBank/DDBJ whole genome shotgun (WGS) entry which is preliminary data.</text>
</comment>
<name>A0ABS4KKB8_9FIRM</name>
<dbReference type="Proteomes" id="UP001314903">
    <property type="component" value="Unassembled WGS sequence"/>
</dbReference>
<evidence type="ECO:0000313" key="2">
    <source>
        <dbReference type="Proteomes" id="UP001314903"/>
    </source>
</evidence>
<gene>
    <name evidence="1" type="ORF">J2Z35_002027</name>
</gene>
<reference evidence="1 2" key="1">
    <citation type="submission" date="2021-03" db="EMBL/GenBank/DDBJ databases">
        <title>Genomic Encyclopedia of Type Strains, Phase IV (KMG-IV): sequencing the most valuable type-strain genomes for metagenomic binning, comparative biology and taxonomic classification.</title>
        <authorList>
            <person name="Goeker M."/>
        </authorList>
    </citation>
    <scope>NUCLEOTIDE SEQUENCE [LARGE SCALE GENOMIC DNA]</scope>
    <source>
        <strain evidence="1 2">DSM 27512</strain>
    </source>
</reference>
<protein>
    <submittedName>
        <fullName evidence="1">Uncharacterized protein</fullName>
    </submittedName>
</protein>